<dbReference type="AlphaFoldDB" id="A0A735RLR9"/>
<reference evidence="2" key="2">
    <citation type="submission" date="2018-07" db="EMBL/GenBank/DDBJ databases">
        <authorList>
            <consortium name="NCBI Pathogen Detection Project"/>
        </authorList>
    </citation>
    <scope>NUCLEOTIDE SEQUENCE</scope>
    <source>
        <strain evidence="2">128-87</strain>
    </source>
</reference>
<protein>
    <submittedName>
        <fullName evidence="2">Uncharacterized protein</fullName>
    </submittedName>
</protein>
<evidence type="ECO:0000313" key="2">
    <source>
        <dbReference type="EMBL" id="HAE7124644.1"/>
    </source>
</evidence>
<keyword evidence="1" id="KW-1133">Transmembrane helix</keyword>
<proteinExistence type="predicted"/>
<organism evidence="2">
    <name type="scientific">Salmonella enterica subsp. diarizonae serovar 48:i:z</name>
    <dbReference type="NCBI Taxonomy" id="1192842"/>
    <lineage>
        <taxon>Bacteria</taxon>
        <taxon>Pseudomonadati</taxon>
        <taxon>Pseudomonadota</taxon>
        <taxon>Gammaproteobacteria</taxon>
        <taxon>Enterobacterales</taxon>
        <taxon>Enterobacteriaceae</taxon>
        <taxon>Salmonella</taxon>
    </lineage>
</organism>
<name>A0A735RLR9_SALDZ</name>
<accession>A0A735RLR9</accession>
<evidence type="ECO:0000256" key="1">
    <source>
        <dbReference type="SAM" id="Phobius"/>
    </source>
</evidence>
<reference evidence="2" key="1">
    <citation type="journal article" date="2018" name="Genome Biol.">
        <title>SKESA: strategic k-mer extension for scrupulous assemblies.</title>
        <authorList>
            <person name="Souvorov A."/>
            <person name="Agarwala R."/>
            <person name="Lipman D.J."/>
        </authorList>
    </citation>
    <scope>NUCLEOTIDE SEQUENCE</scope>
    <source>
        <strain evidence="2">128-87</strain>
    </source>
</reference>
<feature type="transmembrane region" description="Helical" evidence="1">
    <location>
        <begin position="20"/>
        <end position="48"/>
    </location>
</feature>
<comment type="caution">
    <text evidence="2">The sequence shown here is derived from an EMBL/GenBank/DDBJ whole genome shotgun (WGS) entry which is preliminary data.</text>
</comment>
<sequence>MFCIWDGEVLAECGAALMPVASLYCLLIGSGLIGVYVMPVASPFCLLVSGRLIDADVMPLASKRIFAVYLYTKDT</sequence>
<keyword evidence="1" id="KW-0472">Membrane</keyword>
<gene>
    <name evidence="2" type="ORF">GND69_004523</name>
</gene>
<keyword evidence="1" id="KW-0812">Transmembrane</keyword>
<dbReference type="EMBL" id="DAASUW010000038">
    <property type="protein sequence ID" value="HAE7124644.1"/>
    <property type="molecule type" value="Genomic_DNA"/>
</dbReference>